<evidence type="ECO:0000256" key="3">
    <source>
        <dbReference type="ARBA" id="ARBA00022692"/>
    </source>
</evidence>
<dbReference type="GO" id="GO:0001621">
    <property type="term" value="F:G protein-coupled ADP receptor activity"/>
    <property type="evidence" value="ECO:0007669"/>
    <property type="project" value="TreeGrafter"/>
</dbReference>
<dbReference type="GO" id="GO:0007200">
    <property type="term" value="P:phospholipase C-activating G protein-coupled receptor signaling pathway"/>
    <property type="evidence" value="ECO:0007669"/>
    <property type="project" value="InterPro"/>
</dbReference>
<protein>
    <recommendedName>
        <fullName evidence="14">G-protein coupled receptors family 1 profile domain-containing protein</fullName>
    </recommendedName>
</protein>
<feature type="transmembrane region" description="Helical" evidence="13">
    <location>
        <begin position="127"/>
        <end position="150"/>
    </location>
</feature>
<keyword evidence="2" id="KW-1003">Cell membrane</keyword>
<dbReference type="PANTHER" id="PTHR24231:SF16">
    <property type="entry name" value="P2Y PURINOCEPTOR 6"/>
    <property type="match status" value="1"/>
</dbReference>
<evidence type="ECO:0000256" key="6">
    <source>
        <dbReference type="ARBA" id="ARBA00023040"/>
    </source>
</evidence>
<dbReference type="GO" id="GO:0005886">
    <property type="term" value="C:plasma membrane"/>
    <property type="evidence" value="ECO:0007669"/>
    <property type="project" value="UniProtKB-SubCell"/>
</dbReference>
<evidence type="ECO:0000256" key="1">
    <source>
        <dbReference type="ARBA" id="ARBA00004651"/>
    </source>
</evidence>
<dbReference type="FunFam" id="1.20.1070.10:FF:000017">
    <property type="entry name" value="lysophosphatidic acid receptor 4"/>
    <property type="match status" value="1"/>
</dbReference>
<evidence type="ECO:0000256" key="7">
    <source>
        <dbReference type="ARBA" id="ARBA00023130"/>
    </source>
</evidence>
<dbReference type="PROSITE" id="PS51257">
    <property type="entry name" value="PROKAR_LIPOPROTEIN"/>
    <property type="match status" value="1"/>
</dbReference>
<feature type="transmembrane region" description="Helical" evidence="13">
    <location>
        <begin position="208"/>
        <end position="233"/>
    </location>
</feature>
<dbReference type="InterPro" id="IPR000371">
    <property type="entry name" value="P2Y3_rcpt"/>
</dbReference>
<dbReference type="SUPFAM" id="SSF81321">
    <property type="entry name" value="Family A G protein-coupled receptor-like"/>
    <property type="match status" value="1"/>
</dbReference>
<keyword evidence="16" id="KW-1185">Reference proteome</keyword>
<organism evidence="15 16">
    <name type="scientific">Monopterus albus</name>
    <name type="common">Swamp eel</name>
    <dbReference type="NCBI Taxonomy" id="43700"/>
    <lineage>
        <taxon>Eukaryota</taxon>
        <taxon>Metazoa</taxon>
        <taxon>Chordata</taxon>
        <taxon>Craniata</taxon>
        <taxon>Vertebrata</taxon>
        <taxon>Euteleostomi</taxon>
        <taxon>Actinopterygii</taxon>
        <taxon>Neopterygii</taxon>
        <taxon>Teleostei</taxon>
        <taxon>Neoteleostei</taxon>
        <taxon>Acanthomorphata</taxon>
        <taxon>Anabantaria</taxon>
        <taxon>Synbranchiformes</taxon>
        <taxon>Synbranchidae</taxon>
        <taxon>Monopterus</taxon>
    </lineage>
</organism>
<feature type="transmembrane region" description="Helical" evidence="13">
    <location>
        <begin position="95"/>
        <end position="115"/>
    </location>
</feature>
<proteinExistence type="predicted"/>
<dbReference type="Ensembl" id="ENSMALT00000029662.1">
    <property type="protein sequence ID" value="ENSMALP00000029139.1"/>
    <property type="gene ID" value="ENSMALG00000020156.1"/>
</dbReference>
<dbReference type="PANTHER" id="PTHR24231">
    <property type="entry name" value="PURINOCEPTOR-RELATED G-PROTEIN COUPLED RECEPTOR"/>
    <property type="match status" value="1"/>
</dbReference>
<keyword evidence="7" id="KW-1064">Adaptive immunity</keyword>
<dbReference type="GO" id="GO:1905835">
    <property type="term" value="P:cellular response to pyrimidine ribonucleotide"/>
    <property type="evidence" value="ECO:0007669"/>
    <property type="project" value="TreeGrafter"/>
</dbReference>
<evidence type="ECO:0000256" key="12">
    <source>
        <dbReference type="ARBA" id="ARBA00023224"/>
    </source>
</evidence>
<dbReference type="InterPro" id="IPR000276">
    <property type="entry name" value="GPCR_Rhodpsn"/>
</dbReference>
<evidence type="ECO:0000256" key="10">
    <source>
        <dbReference type="ARBA" id="ARBA00023170"/>
    </source>
</evidence>
<dbReference type="AlphaFoldDB" id="A0A3Q3K665"/>
<evidence type="ECO:0000256" key="5">
    <source>
        <dbReference type="ARBA" id="ARBA00022989"/>
    </source>
</evidence>
<reference evidence="15" key="1">
    <citation type="submission" date="2025-08" db="UniProtKB">
        <authorList>
            <consortium name="Ensembl"/>
        </authorList>
    </citation>
    <scope>IDENTIFICATION</scope>
</reference>
<keyword evidence="12" id="KW-0807">Transducer</keyword>
<evidence type="ECO:0000313" key="16">
    <source>
        <dbReference type="Proteomes" id="UP000261600"/>
    </source>
</evidence>
<keyword evidence="11" id="KW-0325">Glycoprotein</keyword>
<dbReference type="GO" id="GO:0002250">
    <property type="term" value="P:adaptive immune response"/>
    <property type="evidence" value="ECO:0007669"/>
    <property type="project" value="UniProtKB-KW"/>
</dbReference>
<evidence type="ECO:0000256" key="13">
    <source>
        <dbReference type="SAM" id="Phobius"/>
    </source>
</evidence>
<keyword evidence="4" id="KW-0391">Immunity</keyword>
<keyword evidence="6" id="KW-0297">G-protein coupled receptor</keyword>
<dbReference type="Pfam" id="PF00001">
    <property type="entry name" value="7tm_1"/>
    <property type="match status" value="1"/>
</dbReference>
<comment type="subcellular location">
    <subcellularLocation>
        <location evidence="1">Cell membrane</location>
        <topology evidence="1">Multi-pass membrane protein</topology>
    </subcellularLocation>
</comment>
<dbReference type="Gene3D" id="1.20.1070.10">
    <property type="entry name" value="Rhodopsin 7-helix transmembrane proteins"/>
    <property type="match status" value="1"/>
</dbReference>
<evidence type="ECO:0000259" key="14">
    <source>
        <dbReference type="PROSITE" id="PS50262"/>
    </source>
</evidence>
<evidence type="ECO:0000313" key="15">
    <source>
        <dbReference type="Ensembl" id="ENSMALP00000029139.1"/>
    </source>
</evidence>
<feature type="transmembrane region" description="Helical" evidence="13">
    <location>
        <begin position="177"/>
        <end position="196"/>
    </location>
</feature>
<dbReference type="PRINTS" id="PR01157">
    <property type="entry name" value="P2YPURNOCPTR"/>
</dbReference>
<feature type="domain" description="G-protein coupled receptors family 1 profile" evidence="14">
    <location>
        <begin position="106"/>
        <end position="366"/>
    </location>
</feature>
<keyword evidence="10" id="KW-0675">Receptor</keyword>
<dbReference type="GO" id="GO:0045030">
    <property type="term" value="F:G protein-coupled UTP receptor activity"/>
    <property type="evidence" value="ECO:0007669"/>
    <property type="project" value="TreeGrafter"/>
</dbReference>
<dbReference type="CDD" id="cd15379">
    <property type="entry name" value="7tmA_P2Y6"/>
    <property type="match status" value="1"/>
</dbReference>
<dbReference type="PRINTS" id="PR00237">
    <property type="entry name" value="GPCRRHODOPSN"/>
</dbReference>
<dbReference type="Proteomes" id="UP000261600">
    <property type="component" value="Unplaced"/>
</dbReference>
<feature type="transmembrane region" description="Helical" evidence="13">
    <location>
        <begin position="253"/>
        <end position="275"/>
    </location>
</feature>
<name>A0A3Q3K665_MONAL</name>
<keyword evidence="3 13" id="KW-0812">Transmembrane</keyword>
<dbReference type="PRINTS" id="PR01065">
    <property type="entry name" value="P2Y3PRNOCPTR"/>
</dbReference>
<sequence length="394" mass="44966">MPQKVPSFICFFVYGCCFCPSHSIIKDSVNAKNMKMPHSVDSLPTDTFTFSTSPTEPYPADSFITRISNSSAISSSGILRCTYKEDFKRILLPSVYIFVFLLGLPLNAAVIQKIWRKRPTLSSSNIYMLNLAIADLLYVMSLPLLIYNYASHDYWPFGEFACKLIRFQFYSNLHGSILFLTCISVQRFLGICYPLAIWYKHGGHRMTWFICGGVWVVVAILCAPTFHFAATGIQRNRTVCYDLSTPKHSVDYYPYGMALTCLGFLLPFIGVMVCYCRMAQILCRPVSYQGVSMATGEKRDKAVRMIIVVAAVFCISFLPFHLTKTMYLVIRSLPGVPCQVRNLFSIIYKSTRPFASMNSFLDPILFYFTQPRYRRSTRRFVLRVTTLRHKGTSV</sequence>
<keyword evidence="5 13" id="KW-1133">Transmembrane helix</keyword>
<evidence type="ECO:0000256" key="11">
    <source>
        <dbReference type="ARBA" id="ARBA00023180"/>
    </source>
</evidence>
<dbReference type="InterPro" id="IPR017452">
    <property type="entry name" value="GPCR_Rhodpsn_7TM"/>
</dbReference>
<dbReference type="PROSITE" id="PS50262">
    <property type="entry name" value="G_PROTEIN_RECEP_F1_2"/>
    <property type="match status" value="1"/>
</dbReference>
<dbReference type="STRING" id="43700.ENSMALP00000029139"/>
<keyword evidence="9" id="KW-1015">Disulfide bond</keyword>
<accession>A0A3Q3K665</accession>
<feature type="transmembrane region" description="Helical" evidence="13">
    <location>
        <begin position="302"/>
        <end position="322"/>
    </location>
</feature>
<evidence type="ECO:0000256" key="9">
    <source>
        <dbReference type="ARBA" id="ARBA00023157"/>
    </source>
</evidence>
<dbReference type="GO" id="GO:0045029">
    <property type="term" value="F:G protein-coupled UDP receptor activity"/>
    <property type="evidence" value="ECO:0007669"/>
    <property type="project" value="TreeGrafter"/>
</dbReference>
<evidence type="ECO:0000256" key="2">
    <source>
        <dbReference type="ARBA" id="ARBA00022475"/>
    </source>
</evidence>
<keyword evidence="8 13" id="KW-0472">Membrane</keyword>
<reference evidence="15" key="2">
    <citation type="submission" date="2025-09" db="UniProtKB">
        <authorList>
            <consortium name="Ensembl"/>
        </authorList>
    </citation>
    <scope>IDENTIFICATION</scope>
</reference>
<evidence type="ECO:0000256" key="8">
    <source>
        <dbReference type="ARBA" id="ARBA00023136"/>
    </source>
</evidence>
<evidence type="ECO:0000256" key="4">
    <source>
        <dbReference type="ARBA" id="ARBA00022859"/>
    </source>
</evidence>